<dbReference type="AlphaFoldDB" id="A0AAV4SNM1"/>
<gene>
    <name evidence="1" type="ORF">CEXT_399691</name>
</gene>
<sequence length="121" mass="14110">MYLLSLKYETNIFSKASEIFLLLLLINNGMSYRHIECANLRYVDAGLLCVFRTKFSIPKHNIMPLHVSSVRKVMIKSFPVLPKTYKSSRKDLIDKGIPDYVSTLFRYHSALSQYVTFILRQ</sequence>
<organism evidence="1 2">
    <name type="scientific">Caerostris extrusa</name>
    <name type="common">Bark spider</name>
    <name type="synonym">Caerostris bankana</name>
    <dbReference type="NCBI Taxonomy" id="172846"/>
    <lineage>
        <taxon>Eukaryota</taxon>
        <taxon>Metazoa</taxon>
        <taxon>Ecdysozoa</taxon>
        <taxon>Arthropoda</taxon>
        <taxon>Chelicerata</taxon>
        <taxon>Arachnida</taxon>
        <taxon>Araneae</taxon>
        <taxon>Araneomorphae</taxon>
        <taxon>Entelegynae</taxon>
        <taxon>Araneoidea</taxon>
        <taxon>Araneidae</taxon>
        <taxon>Caerostris</taxon>
    </lineage>
</organism>
<reference evidence="1 2" key="1">
    <citation type="submission" date="2021-06" db="EMBL/GenBank/DDBJ databases">
        <title>Caerostris extrusa draft genome.</title>
        <authorList>
            <person name="Kono N."/>
            <person name="Arakawa K."/>
        </authorList>
    </citation>
    <scope>NUCLEOTIDE SEQUENCE [LARGE SCALE GENOMIC DNA]</scope>
</reference>
<evidence type="ECO:0000313" key="2">
    <source>
        <dbReference type="Proteomes" id="UP001054945"/>
    </source>
</evidence>
<keyword evidence="2" id="KW-1185">Reference proteome</keyword>
<proteinExistence type="predicted"/>
<accession>A0AAV4SNM1</accession>
<evidence type="ECO:0000313" key="1">
    <source>
        <dbReference type="EMBL" id="GIY34466.1"/>
    </source>
</evidence>
<dbReference type="EMBL" id="BPLR01009772">
    <property type="protein sequence ID" value="GIY34466.1"/>
    <property type="molecule type" value="Genomic_DNA"/>
</dbReference>
<protein>
    <submittedName>
        <fullName evidence="1">Uncharacterized protein</fullName>
    </submittedName>
</protein>
<name>A0AAV4SNM1_CAEEX</name>
<comment type="caution">
    <text evidence="1">The sequence shown here is derived from an EMBL/GenBank/DDBJ whole genome shotgun (WGS) entry which is preliminary data.</text>
</comment>
<dbReference type="Proteomes" id="UP001054945">
    <property type="component" value="Unassembled WGS sequence"/>
</dbReference>